<dbReference type="PIRSF" id="PIRSF000850">
    <property type="entry name" value="Phospholipase_D_PSS"/>
    <property type="match status" value="1"/>
</dbReference>
<dbReference type="InterPro" id="IPR001736">
    <property type="entry name" value="PLipase_D/transphosphatidylase"/>
</dbReference>
<dbReference type="GO" id="GO:0030572">
    <property type="term" value="F:phosphatidyltransferase activity"/>
    <property type="evidence" value="ECO:0007669"/>
    <property type="project" value="UniProtKB-ARBA"/>
</dbReference>
<dbReference type="OrthoDB" id="9762009at2"/>
<reference evidence="2 3" key="1">
    <citation type="submission" date="2018-11" db="EMBL/GenBank/DDBJ databases">
        <title>Genomic Encyclopedia of Type Strains, Phase IV (KMG-IV): sequencing the most valuable type-strain genomes for metagenomic binning, comparative biology and taxonomic classification.</title>
        <authorList>
            <person name="Goeker M."/>
        </authorList>
    </citation>
    <scope>NUCLEOTIDE SEQUENCE [LARGE SCALE GENOMIC DNA]</scope>
    <source>
        <strain evidence="2 3">DSM 18090</strain>
    </source>
</reference>
<dbReference type="CDD" id="cd09112">
    <property type="entry name" value="PLDc_CLS_2"/>
    <property type="match status" value="1"/>
</dbReference>
<evidence type="ECO:0000259" key="1">
    <source>
        <dbReference type="PROSITE" id="PS50035"/>
    </source>
</evidence>
<feature type="domain" description="PLD phosphodiesterase" evidence="1">
    <location>
        <begin position="132"/>
        <end position="159"/>
    </location>
</feature>
<dbReference type="SUPFAM" id="SSF56024">
    <property type="entry name" value="Phospholipase D/nuclease"/>
    <property type="match status" value="2"/>
</dbReference>
<comment type="caution">
    <text evidence="2">The sequence shown here is derived from an EMBL/GenBank/DDBJ whole genome shotgun (WGS) entry which is preliminary data.</text>
</comment>
<dbReference type="PANTHER" id="PTHR21248:SF7">
    <property type="entry name" value="MINOR CARDIOLIPIN SYNTHASE CLSB"/>
    <property type="match status" value="1"/>
</dbReference>
<evidence type="ECO:0000313" key="2">
    <source>
        <dbReference type="EMBL" id="RPF54065.1"/>
    </source>
</evidence>
<dbReference type="CDD" id="cd09110">
    <property type="entry name" value="PLDc_CLS_1"/>
    <property type="match status" value="1"/>
</dbReference>
<protein>
    <submittedName>
        <fullName evidence="2">Cardiolipin synthase</fullName>
    </submittedName>
</protein>
<dbReference type="Pfam" id="PF13091">
    <property type="entry name" value="PLDc_2"/>
    <property type="match status" value="2"/>
</dbReference>
<dbReference type="GO" id="GO:0032049">
    <property type="term" value="P:cardiolipin biosynthetic process"/>
    <property type="evidence" value="ECO:0007669"/>
    <property type="project" value="UniProtKB-ARBA"/>
</dbReference>
<dbReference type="InterPro" id="IPR025202">
    <property type="entry name" value="PLD-like_dom"/>
</dbReference>
<keyword evidence="3" id="KW-1185">Reference proteome</keyword>
<sequence length="390" mass="45762">MWVFIVMIIILIIYLIKHRTIDEHPIKTYPKRQADLKLFSNGNQLYHTYFEDIQNATDYVCVSFFIVKSDDFSEHFFNVLTEASQRGVSVYLLVDRFGSFSIKRGDIQDLKSAGVNIRYSNQVDLLSPFHSLNRRNHRKITIIDGKVSYIGGFNIGDEYINQNSKFGMWRDYHLRVTGEVVQDFIDLFSHDWWSNNKEMLSLPDQNDSSGEHTCRLIPTSHGQLRETFYDLLKHAEKRIAIGSPYFIPNEEIMTLLKEKIYQEGVRVTVLYPHDSDHVLVKEASSPFLKRIADTGAEVRLFHKGFFHAKALFIDDKICDIGTANLDRRSLYFNEEVNMVIFDQEVTQKFLQQYEDDFEASIPLYDEWFDYPPSSFLPFKKFMARILHRLL</sequence>
<dbReference type="AlphaFoldDB" id="A0A3N5C6W8"/>
<feature type="domain" description="PLD phosphodiesterase" evidence="1">
    <location>
        <begin position="302"/>
        <end position="329"/>
    </location>
</feature>
<dbReference type="PANTHER" id="PTHR21248">
    <property type="entry name" value="CARDIOLIPIN SYNTHASE"/>
    <property type="match status" value="1"/>
</dbReference>
<dbReference type="EMBL" id="RKRF01000008">
    <property type="protein sequence ID" value="RPF54065.1"/>
    <property type="molecule type" value="Genomic_DNA"/>
</dbReference>
<dbReference type="Gene3D" id="3.30.870.10">
    <property type="entry name" value="Endonuclease Chain A"/>
    <property type="match status" value="2"/>
</dbReference>
<dbReference type="Proteomes" id="UP000276443">
    <property type="component" value="Unassembled WGS sequence"/>
</dbReference>
<dbReference type="SMART" id="SM00155">
    <property type="entry name" value="PLDc"/>
    <property type="match status" value="2"/>
</dbReference>
<organism evidence="2 3">
    <name type="scientific">Aquisalibacillus elongatus</name>
    <dbReference type="NCBI Taxonomy" id="485577"/>
    <lineage>
        <taxon>Bacteria</taxon>
        <taxon>Bacillati</taxon>
        <taxon>Bacillota</taxon>
        <taxon>Bacilli</taxon>
        <taxon>Bacillales</taxon>
        <taxon>Bacillaceae</taxon>
        <taxon>Aquisalibacillus</taxon>
    </lineage>
</organism>
<gene>
    <name evidence="2" type="ORF">EDC24_1253</name>
</gene>
<name>A0A3N5C6W8_9BACI</name>
<dbReference type="PROSITE" id="PS50035">
    <property type="entry name" value="PLD"/>
    <property type="match status" value="2"/>
</dbReference>
<dbReference type="RefSeq" id="WP_124220774.1">
    <property type="nucleotide sequence ID" value="NZ_RKRF01000008.1"/>
</dbReference>
<accession>A0A3N5C6W8</accession>
<evidence type="ECO:0000313" key="3">
    <source>
        <dbReference type="Proteomes" id="UP000276443"/>
    </source>
</evidence>
<proteinExistence type="predicted"/>